<accession>A0A645GTZ9</accession>
<evidence type="ECO:0000313" key="2">
    <source>
        <dbReference type="EMBL" id="MPN30341.1"/>
    </source>
</evidence>
<reference evidence="2" key="1">
    <citation type="submission" date="2019-08" db="EMBL/GenBank/DDBJ databases">
        <authorList>
            <person name="Kucharzyk K."/>
            <person name="Murdoch R.W."/>
            <person name="Higgins S."/>
            <person name="Loffler F."/>
        </authorList>
    </citation>
    <scope>NUCLEOTIDE SEQUENCE</scope>
</reference>
<dbReference type="PANTHER" id="PTHR43384:SF13">
    <property type="entry name" value="SLR0110 PROTEIN"/>
    <property type="match status" value="1"/>
</dbReference>
<dbReference type="GO" id="GO:0009898">
    <property type="term" value="C:cytoplasmic side of plasma membrane"/>
    <property type="evidence" value="ECO:0007669"/>
    <property type="project" value="TreeGrafter"/>
</dbReference>
<dbReference type="GO" id="GO:0005524">
    <property type="term" value="F:ATP binding"/>
    <property type="evidence" value="ECO:0007669"/>
    <property type="project" value="TreeGrafter"/>
</dbReference>
<dbReference type="GO" id="GO:0016887">
    <property type="term" value="F:ATP hydrolysis activity"/>
    <property type="evidence" value="ECO:0007669"/>
    <property type="project" value="TreeGrafter"/>
</dbReference>
<proteinExistence type="predicted"/>
<sequence length="230" mass="24881">MFAVNLSAVLAQQGKRVALIDLDLQFGDVGIFLDIAKSDSIADVIMESAFEFSTLKSYLFSHMAGVSALCAPPNPENAELVTPDHVNKIISALRPNFDYVIIDMPPAFNDCSIAGLERSSEIYFMLNPDIATLRNAKVSIGVLESLDQGEKVRVVLNKNGDSSIKQKDVENVLDRSTVLVIPSDIRCAVKAVNRGVPIVIGDKRSPIASAISGFAEATYISPKKEKAAKR</sequence>
<protein>
    <submittedName>
        <fullName evidence="2">Septum site-determining protein MinD</fullName>
    </submittedName>
</protein>
<dbReference type="EMBL" id="VSSQ01081421">
    <property type="protein sequence ID" value="MPN30341.1"/>
    <property type="molecule type" value="Genomic_DNA"/>
</dbReference>
<comment type="caution">
    <text evidence="2">The sequence shown here is derived from an EMBL/GenBank/DDBJ whole genome shotgun (WGS) entry which is preliminary data.</text>
</comment>
<gene>
    <name evidence="2" type="primary">minD_18</name>
    <name evidence="2" type="ORF">SDC9_177812</name>
</gene>
<dbReference type="GO" id="GO:0051782">
    <property type="term" value="P:negative regulation of cell division"/>
    <property type="evidence" value="ECO:0007669"/>
    <property type="project" value="TreeGrafter"/>
</dbReference>
<organism evidence="2">
    <name type="scientific">bioreactor metagenome</name>
    <dbReference type="NCBI Taxonomy" id="1076179"/>
    <lineage>
        <taxon>unclassified sequences</taxon>
        <taxon>metagenomes</taxon>
        <taxon>ecological metagenomes</taxon>
    </lineage>
</organism>
<name>A0A645GTZ9_9ZZZZ</name>
<dbReference type="SUPFAM" id="SSF52540">
    <property type="entry name" value="P-loop containing nucleoside triphosphate hydrolases"/>
    <property type="match status" value="1"/>
</dbReference>
<feature type="domain" description="AAA" evidence="1">
    <location>
        <begin position="3"/>
        <end position="123"/>
    </location>
</feature>
<dbReference type="AlphaFoldDB" id="A0A645GTZ9"/>
<dbReference type="Pfam" id="PF13614">
    <property type="entry name" value="AAA_31"/>
    <property type="match status" value="1"/>
</dbReference>
<dbReference type="GO" id="GO:0005829">
    <property type="term" value="C:cytosol"/>
    <property type="evidence" value="ECO:0007669"/>
    <property type="project" value="TreeGrafter"/>
</dbReference>
<dbReference type="InterPro" id="IPR027417">
    <property type="entry name" value="P-loop_NTPase"/>
</dbReference>
<dbReference type="InterPro" id="IPR050625">
    <property type="entry name" value="ParA/MinD_ATPase"/>
</dbReference>
<dbReference type="PANTHER" id="PTHR43384">
    <property type="entry name" value="SEPTUM SITE-DETERMINING PROTEIN MIND HOMOLOG, CHLOROPLASTIC-RELATED"/>
    <property type="match status" value="1"/>
</dbReference>
<dbReference type="Gene3D" id="3.40.50.300">
    <property type="entry name" value="P-loop containing nucleotide triphosphate hydrolases"/>
    <property type="match status" value="1"/>
</dbReference>
<evidence type="ECO:0000259" key="1">
    <source>
        <dbReference type="Pfam" id="PF13614"/>
    </source>
</evidence>
<dbReference type="InterPro" id="IPR025669">
    <property type="entry name" value="AAA_dom"/>
</dbReference>